<dbReference type="KEGG" id="tml:GSTUM_00009268001"/>
<evidence type="ECO:0000313" key="3">
    <source>
        <dbReference type="EMBL" id="CAZ84827.1"/>
    </source>
</evidence>
<dbReference type="Pfam" id="PF00010">
    <property type="entry name" value="HLH"/>
    <property type="match status" value="1"/>
</dbReference>
<evidence type="ECO:0000259" key="2">
    <source>
        <dbReference type="PROSITE" id="PS50888"/>
    </source>
</evidence>
<evidence type="ECO:0000256" key="1">
    <source>
        <dbReference type="SAM" id="MobiDB-lite"/>
    </source>
</evidence>
<dbReference type="AlphaFoldDB" id="D5GJY4"/>
<feature type="region of interest" description="Disordered" evidence="1">
    <location>
        <begin position="1"/>
        <end position="21"/>
    </location>
</feature>
<feature type="compositionally biased region" description="Low complexity" evidence="1">
    <location>
        <begin position="56"/>
        <end position="67"/>
    </location>
</feature>
<dbReference type="GO" id="GO:0046983">
    <property type="term" value="F:protein dimerization activity"/>
    <property type="evidence" value="ECO:0007669"/>
    <property type="project" value="InterPro"/>
</dbReference>
<sequence length="351" mass="37805">MPRILLPPTPQPSTDIAAKSAPPLSGLELSFALPPPALEAIVPSEVVSSCYFDSSASISSSLSSSSSSPPPGALEEAKSQPPAQKRNTEEITLPPPPSRTRKIIQMRPQQSSSSSASSAGGPSQSTALEPKRSRKAVAETDKPGDDEKPTTAVGRKIARKTAHSLIERRRRFKMNEEFGVLKGMIPACRGVEMHKLAILQSSIEYLRYLEKCVEDLKTSNAASSSNCDEAHVLMLPPPPQNHEERDSEDDSEEEEVEEEKQAEKVESIAPCSLTPSMLVSPRPYPPHGPASRQVSQPLIVYPQGHQHDPVDTEATHALLLLADGRMGSNDEPRGSCGSNSRGMSVKDLLSP</sequence>
<protein>
    <submittedName>
        <fullName evidence="3">(Perigord truffle) hypothetical protein</fullName>
    </submittedName>
</protein>
<dbReference type="EMBL" id="FN430334">
    <property type="protein sequence ID" value="CAZ84827.1"/>
    <property type="molecule type" value="Genomic_DNA"/>
</dbReference>
<feature type="region of interest" description="Disordered" evidence="1">
    <location>
        <begin position="56"/>
        <end position="161"/>
    </location>
</feature>
<dbReference type="GeneID" id="9186863"/>
<dbReference type="InterPro" id="IPR011598">
    <property type="entry name" value="bHLH_dom"/>
</dbReference>
<feature type="compositionally biased region" description="Low complexity" evidence="1">
    <location>
        <begin position="108"/>
        <end position="125"/>
    </location>
</feature>
<dbReference type="SUPFAM" id="SSF47459">
    <property type="entry name" value="HLH, helix-loop-helix DNA-binding domain"/>
    <property type="match status" value="1"/>
</dbReference>
<dbReference type="Gene3D" id="4.10.280.10">
    <property type="entry name" value="Helix-loop-helix DNA-binding domain"/>
    <property type="match status" value="1"/>
</dbReference>
<dbReference type="HOGENOM" id="CLU_021798_0_0_1"/>
<dbReference type="InterPro" id="IPR036638">
    <property type="entry name" value="HLH_DNA-bd_sf"/>
</dbReference>
<proteinExistence type="predicted"/>
<feature type="domain" description="BHLH" evidence="2">
    <location>
        <begin position="158"/>
        <end position="209"/>
    </location>
</feature>
<dbReference type="eggNOG" id="ENOG502S6BC">
    <property type="taxonomic scope" value="Eukaryota"/>
</dbReference>
<accession>D5GJY4</accession>
<dbReference type="PANTHER" id="PTHR46266:SF4">
    <property type="entry name" value="TRANSCRIPTION FACTOR TT8"/>
    <property type="match status" value="1"/>
</dbReference>
<feature type="compositionally biased region" description="Pro residues" evidence="1">
    <location>
        <begin position="1"/>
        <end position="11"/>
    </location>
</feature>
<keyword evidence="4" id="KW-1185">Reference proteome</keyword>
<feature type="region of interest" description="Disordered" evidence="1">
    <location>
        <begin position="222"/>
        <end position="293"/>
    </location>
</feature>
<dbReference type="OMA" id="MNDQFAK"/>
<dbReference type="SMART" id="SM00353">
    <property type="entry name" value="HLH"/>
    <property type="match status" value="1"/>
</dbReference>
<dbReference type="InParanoid" id="D5GJY4"/>
<feature type="region of interest" description="Disordered" evidence="1">
    <location>
        <begin position="324"/>
        <end position="351"/>
    </location>
</feature>
<dbReference type="PROSITE" id="PS50888">
    <property type="entry name" value="BHLH"/>
    <property type="match status" value="1"/>
</dbReference>
<evidence type="ECO:0000313" key="4">
    <source>
        <dbReference type="Proteomes" id="UP000006911"/>
    </source>
</evidence>
<dbReference type="RefSeq" id="XP_002840636.1">
    <property type="nucleotide sequence ID" value="XM_002840590.1"/>
</dbReference>
<feature type="compositionally biased region" description="Acidic residues" evidence="1">
    <location>
        <begin position="246"/>
        <end position="258"/>
    </location>
</feature>
<gene>
    <name evidence="3" type="ORF">GSTUM_00009268001</name>
</gene>
<name>D5GJY4_TUBMM</name>
<organism evidence="3 4">
    <name type="scientific">Tuber melanosporum (strain Mel28)</name>
    <name type="common">Perigord black truffle</name>
    <dbReference type="NCBI Taxonomy" id="656061"/>
    <lineage>
        <taxon>Eukaryota</taxon>
        <taxon>Fungi</taxon>
        <taxon>Dikarya</taxon>
        <taxon>Ascomycota</taxon>
        <taxon>Pezizomycotina</taxon>
        <taxon>Pezizomycetes</taxon>
        <taxon>Pezizales</taxon>
        <taxon>Tuberaceae</taxon>
        <taxon>Tuber</taxon>
    </lineage>
</organism>
<feature type="compositionally biased region" description="Basic and acidic residues" evidence="1">
    <location>
        <begin position="136"/>
        <end position="149"/>
    </location>
</feature>
<reference evidence="3 4" key="1">
    <citation type="journal article" date="2010" name="Nature">
        <title>Perigord black truffle genome uncovers evolutionary origins and mechanisms of symbiosis.</title>
        <authorList>
            <person name="Martin F."/>
            <person name="Kohler A."/>
            <person name="Murat C."/>
            <person name="Balestrini R."/>
            <person name="Coutinho P.M."/>
            <person name="Jaillon O."/>
            <person name="Montanini B."/>
            <person name="Morin E."/>
            <person name="Noel B."/>
            <person name="Percudani R."/>
            <person name="Porcel B."/>
            <person name="Rubini A."/>
            <person name="Amicucci A."/>
            <person name="Amselem J."/>
            <person name="Anthouard V."/>
            <person name="Arcioni S."/>
            <person name="Artiguenave F."/>
            <person name="Aury J.M."/>
            <person name="Ballario P."/>
            <person name="Bolchi A."/>
            <person name="Brenna A."/>
            <person name="Brun A."/>
            <person name="Buee M."/>
            <person name="Cantarel B."/>
            <person name="Chevalier G."/>
            <person name="Couloux A."/>
            <person name="Da Silva C."/>
            <person name="Denoeud F."/>
            <person name="Duplessis S."/>
            <person name="Ghignone S."/>
            <person name="Hilselberger B."/>
            <person name="Iotti M."/>
            <person name="Marcais B."/>
            <person name="Mello A."/>
            <person name="Miranda M."/>
            <person name="Pacioni G."/>
            <person name="Quesneville H."/>
            <person name="Riccioni C."/>
            <person name="Ruotolo R."/>
            <person name="Splivallo R."/>
            <person name="Stocchi V."/>
            <person name="Tisserant E."/>
            <person name="Viscomi A.R."/>
            <person name="Zambonelli A."/>
            <person name="Zampieri E."/>
            <person name="Henrissat B."/>
            <person name="Lebrun M.H."/>
            <person name="Paolocci F."/>
            <person name="Bonfante P."/>
            <person name="Ottonello S."/>
            <person name="Wincker P."/>
        </authorList>
    </citation>
    <scope>NUCLEOTIDE SEQUENCE [LARGE SCALE GENOMIC DNA]</scope>
    <source>
        <strain evidence="3 4">Mel28</strain>
    </source>
</reference>
<dbReference type="Proteomes" id="UP000006911">
    <property type="component" value="Unassembled WGS sequence"/>
</dbReference>
<dbReference type="PANTHER" id="PTHR46266">
    <property type="entry name" value="TRANSCRIPTION FACTOR TT8"/>
    <property type="match status" value="1"/>
</dbReference>